<dbReference type="InterPro" id="IPR016162">
    <property type="entry name" value="Ald_DH_N"/>
</dbReference>
<dbReference type="GO" id="GO:0016620">
    <property type="term" value="F:oxidoreductase activity, acting on the aldehyde or oxo group of donors, NAD or NADP as acceptor"/>
    <property type="evidence" value="ECO:0007669"/>
    <property type="project" value="InterPro"/>
</dbReference>
<evidence type="ECO:0000256" key="3">
    <source>
        <dbReference type="PROSITE-ProRule" id="PRU10007"/>
    </source>
</evidence>
<gene>
    <name evidence="7" type="ORF">C5F51_28775</name>
</gene>
<dbReference type="AlphaFoldDB" id="A0A2S5ZYR6"/>
<dbReference type="Proteomes" id="UP000238356">
    <property type="component" value="Unassembled WGS sequence"/>
</dbReference>
<comment type="similarity">
    <text evidence="1 4">Belongs to the aldehyde dehydrogenase family.</text>
</comment>
<dbReference type="InterPro" id="IPR016163">
    <property type="entry name" value="Ald_DH_C"/>
</dbReference>
<dbReference type="EMBL" id="PSZD01000024">
    <property type="protein sequence ID" value="PPJ23430.1"/>
    <property type="molecule type" value="Genomic_DNA"/>
</dbReference>
<feature type="region of interest" description="Disordered" evidence="5">
    <location>
        <begin position="1"/>
        <end position="25"/>
    </location>
</feature>
<evidence type="ECO:0000256" key="5">
    <source>
        <dbReference type="SAM" id="MobiDB-lite"/>
    </source>
</evidence>
<dbReference type="InterPro" id="IPR015590">
    <property type="entry name" value="Aldehyde_DH_dom"/>
</dbReference>
<feature type="domain" description="Aldehyde dehydrogenase" evidence="6">
    <location>
        <begin position="18"/>
        <end position="464"/>
    </location>
</feature>
<evidence type="ECO:0000313" key="7">
    <source>
        <dbReference type="EMBL" id="PPJ23430.1"/>
    </source>
</evidence>
<name>A0A2S5ZYR6_9NOCA</name>
<dbReference type="PROSITE" id="PS00687">
    <property type="entry name" value="ALDEHYDE_DEHYDR_GLU"/>
    <property type="match status" value="1"/>
</dbReference>
<dbReference type="PANTHER" id="PTHR11699">
    <property type="entry name" value="ALDEHYDE DEHYDROGENASE-RELATED"/>
    <property type="match status" value="1"/>
</dbReference>
<comment type="caution">
    <text evidence="7">The sequence shown here is derived from an EMBL/GenBank/DDBJ whole genome shotgun (WGS) entry which is preliminary data.</text>
</comment>
<dbReference type="SUPFAM" id="SSF53720">
    <property type="entry name" value="ALDH-like"/>
    <property type="match status" value="1"/>
</dbReference>
<accession>A0A2S5ZYR6</accession>
<dbReference type="InterPro" id="IPR016161">
    <property type="entry name" value="Ald_DH/histidinol_DH"/>
</dbReference>
<dbReference type="RefSeq" id="WP_104364436.1">
    <property type="nucleotide sequence ID" value="NZ_PSZD01000024.1"/>
</dbReference>
<keyword evidence="2 4" id="KW-0560">Oxidoreductase</keyword>
<dbReference type="InterPro" id="IPR029510">
    <property type="entry name" value="Ald_DH_CS_GLU"/>
</dbReference>
<keyword evidence="8" id="KW-1185">Reference proteome</keyword>
<evidence type="ECO:0000259" key="6">
    <source>
        <dbReference type="Pfam" id="PF00171"/>
    </source>
</evidence>
<dbReference type="FunFam" id="3.40.309.10:FF:000009">
    <property type="entry name" value="Aldehyde dehydrogenase A"/>
    <property type="match status" value="1"/>
</dbReference>
<dbReference type="CDD" id="cd07099">
    <property type="entry name" value="ALDH_DDALDH"/>
    <property type="match status" value="1"/>
</dbReference>
<dbReference type="Pfam" id="PF00171">
    <property type="entry name" value="Aldedh"/>
    <property type="match status" value="1"/>
</dbReference>
<reference evidence="7 8" key="1">
    <citation type="submission" date="2018-02" db="EMBL/GenBank/DDBJ databases">
        <title>8 Nocardia nova and 1 Nocardia cyriacigeorgica strain used for evolution to TMP-SMX.</title>
        <authorList>
            <person name="Mehta H."/>
            <person name="Weng J."/>
            <person name="Shamoo Y."/>
        </authorList>
    </citation>
    <scope>NUCLEOTIDE SEQUENCE [LARGE SCALE GENOMIC DNA]</scope>
    <source>
        <strain evidence="7 8">BAA2227</strain>
    </source>
</reference>
<evidence type="ECO:0000256" key="4">
    <source>
        <dbReference type="RuleBase" id="RU003345"/>
    </source>
</evidence>
<sequence>MNDLDHSQESDVTSSDGPIPLSSPIGANELRQFREQADAVPDTVARLRAAQPAWARLEVEQRAKWVSRLRDRVLDNAGHLARTIADESGKPLAEARLEVAIAVENMSYYAARAQRFLAPAAPAPHGPLTALKRLRIDHRPYEVVGVITPWNFPLAQAVLDVIPALLAGASVVVKPSENTPMTVLELVRGWSDIGAPPVLDAVTGSGSAGEAVVAAVDYVQFTGSTRTGRAVAAQAAARLVPFGLELGGKDPAIVLPDAALSYAAKGIAWGGLANAGQMCTSIERVYVHSAVYDDFVRLLVDEVARLRMGRDYGPLTTPEQLTIVHRHVGEAVAAGARVLIGGAPEGETTGYAPTVLVDVNHDMAVMREETFGPVLPVMAFDTEDEAVALANDSTYGLSASVWTRDRRRGERIASRLRAGAVDVNDVQAHLLCFPLPMHGWGESGIGGRNGGAEGIFKYCRPQAVTSPRMTVKPLNQLLWFPYTPFKSDLIELAIRLIDGGGWRRRLGLNGKSAR</sequence>
<evidence type="ECO:0000256" key="1">
    <source>
        <dbReference type="ARBA" id="ARBA00009986"/>
    </source>
</evidence>
<proteinExistence type="inferred from homology"/>
<feature type="active site" evidence="3">
    <location>
        <position position="245"/>
    </location>
</feature>
<dbReference type="Gene3D" id="3.40.605.10">
    <property type="entry name" value="Aldehyde Dehydrogenase, Chain A, domain 1"/>
    <property type="match status" value="1"/>
</dbReference>
<protein>
    <submittedName>
        <fullName evidence="7">Aldehyde dehydrogenase</fullName>
    </submittedName>
</protein>
<dbReference type="Gene3D" id="3.40.309.10">
    <property type="entry name" value="Aldehyde Dehydrogenase, Chain A, domain 2"/>
    <property type="match status" value="1"/>
</dbReference>
<evidence type="ECO:0000313" key="8">
    <source>
        <dbReference type="Proteomes" id="UP000238356"/>
    </source>
</evidence>
<evidence type="ECO:0000256" key="2">
    <source>
        <dbReference type="ARBA" id="ARBA00023002"/>
    </source>
</evidence>
<organism evidence="7 8">
    <name type="scientific">Nocardia nova</name>
    <dbReference type="NCBI Taxonomy" id="37330"/>
    <lineage>
        <taxon>Bacteria</taxon>
        <taxon>Bacillati</taxon>
        <taxon>Actinomycetota</taxon>
        <taxon>Actinomycetes</taxon>
        <taxon>Mycobacteriales</taxon>
        <taxon>Nocardiaceae</taxon>
        <taxon>Nocardia</taxon>
    </lineage>
</organism>